<reference evidence="2" key="1">
    <citation type="journal article" date="2014" name="Front. Microbiol.">
        <title>High frequency of phylogenetically diverse reductive dehalogenase-homologous genes in deep subseafloor sedimentary metagenomes.</title>
        <authorList>
            <person name="Kawai M."/>
            <person name="Futagami T."/>
            <person name="Toyoda A."/>
            <person name="Takaki Y."/>
            <person name="Nishi S."/>
            <person name="Hori S."/>
            <person name="Arai W."/>
            <person name="Tsubouchi T."/>
            <person name="Morono Y."/>
            <person name="Uchiyama I."/>
            <person name="Ito T."/>
            <person name="Fujiyama A."/>
            <person name="Inagaki F."/>
            <person name="Takami H."/>
        </authorList>
    </citation>
    <scope>NUCLEOTIDE SEQUENCE</scope>
    <source>
        <strain evidence="2">Expedition CK06-06</strain>
    </source>
</reference>
<dbReference type="Gene3D" id="2.60.40.10">
    <property type="entry name" value="Immunoglobulins"/>
    <property type="match status" value="1"/>
</dbReference>
<keyword evidence="1" id="KW-0812">Transmembrane</keyword>
<organism evidence="2">
    <name type="scientific">marine sediment metagenome</name>
    <dbReference type="NCBI Taxonomy" id="412755"/>
    <lineage>
        <taxon>unclassified sequences</taxon>
        <taxon>metagenomes</taxon>
        <taxon>ecological metagenomes</taxon>
    </lineage>
</organism>
<sequence>GEHGSAIHYGYRLVGEKAATANCNLCVDNASSWANGSLGSYYSELCLSLVAILVTNLYIIGAGANYWCNKAKLKTTIFVSFFIASFYINVITFDGDEVKEKRAGSDGSFDTYFTVPEVDTGPYTVIAEDEDDDDIWAEAVFAIVVNTAIDVNPTTGNVGDEVEVSGEKFTPGDTVTVYFDIADISRALELIEIGTDIIGNNGTFTIDVTIPETTAGQHLIVAEDDEFNSASDIIDIESKIALDIE</sequence>
<dbReference type="InterPro" id="IPR013783">
    <property type="entry name" value="Ig-like_fold"/>
</dbReference>
<protein>
    <recommendedName>
        <fullName evidence="3">IPT/TIG domain-containing protein</fullName>
    </recommendedName>
</protein>
<proteinExistence type="predicted"/>
<evidence type="ECO:0000256" key="1">
    <source>
        <dbReference type="SAM" id="Phobius"/>
    </source>
</evidence>
<dbReference type="EMBL" id="BARW01031542">
    <property type="protein sequence ID" value="GAJ03921.1"/>
    <property type="molecule type" value="Genomic_DNA"/>
</dbReference>
<feature type="transmembrane region" description="Helical" evidence="1">
    <location>
        <begin position="73"/>
        <end position="93"/>
    </location>
</feature>
<feature type="transmembrane region" description="Helical" evidence="1">
    <location>
        <begin position="41"/>
        <end position="61"/>
    </location>
</feature>
<comment type="caution">
    <text evidence="2">The sequence shown here is derived from an EMBL/GenBank/DDBJ whole genome shotgun (WGS) entry which is preliminary data.</text>
</comment>
<gene>
    <name evidence="2" type="ORF">S12H4_50147</name>
</gene>
<evidence type="ECO:0008006" key="3">
    <source>
        <dbReference type="Google" id="ProtNLM"/>
    </source>
</evidence>
<feature type="non-terminal residue" evidence="2">
    <location>
        <position position="245"/>
    </location>
</feature>
<feature type="non-terminal residue" evidence="2">
    <location>
        <position position="1"/>
    </location>
</feature>
<keyword evidence="1" id="KW-1133">Transmembrane helix</keyword>
<keyword evidence="1" id="KW-0472">Membrane</keyword>
<name>X1UVK9_9ZZZZ</name>
<dbReference type="AlphaFoldDB" id="X1UVK9"/>
<evidence type="ECO:0000313" key="2">
    <source>
        <dbReference type="EMBL" id="GAJ03921.1"/>
    </source>
</evidence>
<accession>X1UVK9</accession>